<organism evidence="1 2">
    <name type="scientific">Sphingobacterium wenxiniae</name>
    <dbReference type="NCBI Taxonomy" id="683125"/>
    <lineage>
        <taxon>Bacteria</taxon>
        <taxon>Pseudomonadati</taxon>
        <taxon>Bacteroidota</taxon>
        <taxon>Sphingobacteriia</taxon>
        <taxon>Sphingobacteriales</taxon>
        <taxon>Sphingobacteriaceae</taxon>
        <taxon>Sphingobacterium</taxon>
    </lineage>
</organism>
<sequence length="89" mass="10823">MVLDFYNSKQLLFSCLCLFSEFELNKKNLFSSDLLKEVDSIISKLFFYNNKQFLFRHLRLFSEFELNKKNLLCSNLSKEDDFYQAKYIY</sequence>
<dbReference type="Proteomes" id="UP000198785">
    <property type="component" value="Unassembled WGS sequence"/>
</dbReference>
<keyword evidence="2" id="KW-1185">Reference proteome</keyword>
<evidence type="ECO:0000313" key="2">
    <source>
        <dbReference type="Proteomes" id="UP000198785"/>
    </source>
</evidence>
<proteinExistence type="predicted"/>
<accession>A0A1I6U9R8</accession>
<gene>
    <name evidence="1" type="ORF">SAMN05660206_10875</name>
</gene>
<protein>
    <submittedName>
        <fullName evidence="1">Uncharacterized protein</fullName>
    </submittedName>
</protein>
<name>A0A1I6U9R8_9SPHI</name>
<dbReference type="STRING" id="683125.SAMN05660206_10875"/>
<evidence type="ECO:0000313" key="1">
    <source>
        <dbReference type="EMBL" id="SFS98193.1"/>
    </source>
</evidence>
<dbReference type="AlphaFoldDB" id="A0A1I6U9R8"/>
<reference evidence="1 2" key="1">
    <citation type="submission" date="2016-10" db="EMBL/GenBank/DDBJ databases">
        <authorList>
            <person name="de Groot N.N."/>
        </authorList>
    </citation>
    <scope>NUCLEOTIDE SEQUENCE [LARGE SCALE GENOMIC DNA]</scope>
    <source>
        <strain evidence="1 2">DSM 22789</strain>
    </source>
</reference>
<dbReference type="EMBL" id="FOZZ01000008">
    <property type="protein sequence ID" value="SFS98193.1"/>
    <property type="molecule type" value="Genomic_DNA"/>
</dbReference>